<keyword evidence="2" id="KW-1185">Reference proteome</keyword>
<reference evidence="1" key="2">
    <citation type="submission" date="2022-06" db="UniProtKB">
        <authorList>
            <consortium name="EnsemblMetazoa"/>
        </authorList>
    </citation>
    <scope>IDENTIFICATION</scope>
</reference>
<sequence length="121" mass="13945">MKFTSSCAAFRTCGIDREKKQVKTETIKAKWIAQSIILSNHLLYYGNIISRGTINFSRTGILGRNVFNENPYMFNDFSYNFELLIYIIYEIKIATNPCLLSEIFIKKSAINSSVSERILIE</sequence>
<evidence type="ECO:0000313" key="1">
    <source>
        <dbReference type="EnsemblMetazoa" id="OVOC5901.1"/>
    </source>
</evidence>
<dbReference type="EMBL" id="CMVM020000161">
    <property type="status" value="NOT_ANNOTATED_CDS"/>
    <property type="molecule type" value="Genomic_DNA"/>
</dbReference>
<proteinExistence type="predicted"/>
<dbReference type="Proteomes" id="UP000024404">
    <property type="component" value="Unassembled WGS sequence"/>
</dbReference>
<name>A0A8R1Y0U4_ONCVO</name>
<dbReference type="EnsemblMetazoa" id="OVOC5901.1">
    <property type="protein sequence ID" value="OVOC5901.1"/>
    <property type="gene ID" value="WBGene00242710"/>
</dbReference>
<protein>
    <submittedName>
        <fullName evidence="1">Uncharacterized protein</fullName>
    </submittedName>
</protein>
<dbReference type="AlphaFoldDB" id="A0A8R1Y0U4"/>
<accession>A0A8R1Y0U4</accession>
<evidence type="ECO:0000313" key="2">
    <source>
        <dbReference type="Proteomes" id="UP000024404"/>
    </source>
</evidence>
<reference evidence="2" key="1">
    <citation type="submission" date="2013-10" db="EMBL/GenBank/DDBJ databases">
        <title>Genome sequencing of Onchocerca volvulus.</title>
        <authorList>
            <person name="Cotton J."/>
            <person name="Tsai J."/>
            <person name="Stanley E."/>
            <person name="Tracey A."/>
            <person name="Holroyd N."/>
            <person name="Lustigman S."/>
            <person name="Berriman M."/>
        </authorList>
    </citation>
    <scope>NUCLEOTIDE SEQUENCE</scope>
</reference>
<organism evidence="1 2">
    <name type="scientific">Onchocerca volvulus</name>
    <dbReference type="NCBI Taxonomy" id="6282"/>
    <lineage>
        <taxon>Eukaryota</taxon>
        <taxon>Metazoa</taxon>
        <taxon>Ecdysozoa</taxon>
        <taxon>Nematoda</taxon>
        <taxon>Chromadorea</taxon>
        <taxon>Rhabditida</taxon>
        <taxon>Spirurina</taxon>
        <taxon>Spiruromorpha</taxon>
        <taxon>Filarioidea</taxon>
        <taxon>Onchocercidae</taxon>
        <taxon>Onchocerca</taxon>
    </lineage>
</organism>